<dbReference type="Gene3D" id="3.30.200.210">
    <property type="match status" value="1"/>
</dbReference>
<name>A0A7G7VKH3_9FIRM</name>
<dbReference type="GO" id="GO:0030313">
    <property type="term" value="C:cell envelope"/>
    <property type="evidence" value="ECO:0007669"/>
    <property type="project" value="UniProtKB-SubCell"/>
</dbReference>
<dbReference type="InterPro" id="IPR006657">
    <property type="entry name" value="MoPterin_dinucl-bd_dom"/>
</dbReference>
<dbReference type="GO" id="GO:0047111">
    <property type="term" value="F:formate dehydrogenase (cytochrome-c-553) activity"/>
    <property type="evidence" value="ECO:0007669"/>
    <property type="project" value="InterPro"/>
</dbReference>
<dbReference type="InterPro" id="IPR019546">
    <property type="entry name" value="TAT_signal_bac_arc"/>
</dbReference>
<gene>
    <name evidence="12" type="primary">fdnG</name>
    <name evidence="12" type="ORF">H1B31_01215</name>
</gene>
<keyword evidence="8" id="KW-0560">Oxidoreductase</keyword>
<evidence type="ECO:0000256" key="10">
    <source>
        <dbReference type="ARBA" id="ARBA00023014"/>
    </source>
</evidence>
<dbReference type="PANTHER" id="PTHR43598:SF1">
    <property type="entry name" value="FORMATE DEHYDROGENASE-O MAJOR SUBUNIT"/>
    <property type="match status" value="1"/>
</dbReference>
<dbReference type="InterPro" id="IPR006656">
    <property type="entry name" value="Mopterin_OxRdtase"/>
</dbReference>
<dbReference type="Gene3D" id="3.40.228.10">
    <property type="entry name" value="Dimethylsulfoxide Reductase, domain 2"/>
    <property type="match status" value="2"/>
</dbReference>
<dbReference type="Pfam" id="PF01568">
    <property type="entry name" value="Molydop_binding"/>
    <property type="match status" value="1"/>
</dbReference>
<dbReference type="GO" id="GO:0030151">
    <property type="term" value="F:molybdenum ion binding"/>
    <property type="evidence" value="ECO:0007669"/>
    <property type="project" value="TreeGrafter"/>
</dbReference>
<dbReference type="Gene3D" id="3.40.50.740">
    <property type="match status" value="1"/>
</dbReference>
<evidence type="ECO:0000256" key="1">
    <source>
        <dbReference type="ARBA" id="ARBA00001966"/>
    </source>
</evidence>
<keyword evidence="6" id="KW-0732">Signal</keyword>
<evidence type="ECO:0000256" key="2">
    <source>
        <dbReference type="ARBA" id="ARBA00004196"/>
    </source>
</evidence>
<organism evidence="12 13">
    <name type="scientific">Selenomonas timonae</name>
    <dbReference type="NCBI Taxonomy" id="2754044"/>
    <lineage>
        <taxon>Bacteria</taxon>
        <taxon>Bacillati</taxon>
        <taxon>Bacillota</taxon>
        <taxon>Negativicutes</taxon>
        <taxon>Selenomonadales</taxon>
        <taxon>Selenomonadaceae</taxon>
        <taxon>Selenomonas</taxon>
    </lineage>
</organism>
<sequence length="1006" mass="112672">MNLSRRDFLKATGLSGVGLALASLGLDVGKVEAAAKEYKLTGGREFTSVCHFCGCGCGTIGYVKDGKLINLEGAADAPVNRGGLCPKGIGYGHIPNAELRPKCPMYRAPGSDHWEEISWEEAIDRAARAMKKARDENWVGQDEANGYKFMSNRTDAIGFVGGSQVNNEECYQLIKMARALGVVFIDNQTRVCHATTPPALNAAFGRGAMTGSWYNLKHAKMIWIEGSNMAECHPMAMKNVMEAKDNGAIIVHVDVRYTRTSRVADHFFQLRPGTDIAFLGALINYIIQNKKYDADYLRRNTNAFCLLRDDFDFDAGIFSGYNEKTRTYNKETWGYKLDANGKPVKAPTMATKGTVMDHLARHFSRYTFEKASAITGMPVADIKKAAELFSTITPTVMMYALGMTQHTIGVENIRCFTIIQLLMGNIGVSGGGIDAMRGQPNVQSSTDYGIMFQYYPAYLSYPTHVDDTLAKWTHHNGTFRAKFLKNLLKAWFGDAANASNDYMFNALPIRNGTHNDSMYIMFEKAMAGIVKCIYVCGQNPQMTNANLTIVNKGLKNLDTLIVQDVFVNETAAFWERPGDNPADIKTEVIFLPAGSYLERCGSMTNSMRMLQWRMKGPDPTNDSRPDYWICDKLWKRIVSLYKDSTDPKDNTIKLLTWNYGDPEANGEAYVENIMKECNGYDLKDGHLLRGIREIRDDGTTMAGMWIFTGVFGDGVNMTKRRGQEDRGGMGIYPNYAWVWPDNIHMLYNRASCDENGKPVRPGQKIVWWDEEKGMWDGYDVPDVADRTQGPNTPGGQKPFRMNAEGFARLFAAEHSDVENGETRDHSYVPVDGPMPEFYEPVESPTKNMMNEGQKTEFNPCVIYPRIPELQKIGTPDEYPYVLCSSSLTEHWCSGTITRNIPYLNELVKEPFVEISEQLAAKLGIRGGDRVRVSTTRSAIEVKAMVTKRAQPLMVNGKETHMIWMPYNWGFKGLSKGPSTNYLTIDALDPNVQEQEFKACLANVERL</sequence>
<dbReference type="NCBIfam" id="TIGR01409">
    <property type="entry name" value="TAT_signal_seq"/>
    <property type="match status" value="1"/>
</dbReference>
<dbReference type="InterPro" id="IPR009010">
    <property type="entry name" value="Asp_de-COase-like_dom_sf"/>
</dbReference>
<evidence type="ECO:0000256" key="6">
    <source>
        <dbReference type="ARBA" id="ARBA00022729"/>
    </source>
</evidence>
<reference evidence="12 13" key="1">
    <citation type="submission" date="2020-07" db="EMBL/GenBank/DDBJ databases">
        <title>Complete genome and description of Selenomonas timonensis sp. nov., a new bacterium isolated from a gingivitis subject.</title>
        <authorList>
            <person name="Antezack A."/>
        </authorList>
    </citation>
    <scope>NUCLEOTIDE SEQUENCE [LARGE SCALE GENOMIC DNA]</scope>
    <source>
        <strain evidence="12 13">Marseille-Q3039</strain>
    </source>
</reference>
<evidence type="ECO:0000259" key="11">
    <source>
        <dbReference type="PROSITE" id="PS51669"/>
    </source>
</evidence>
<dbReference type="Pfam" id="PF00384">
    <property type="entry name" value="Molybdopterin"/>
    <property type="match status" value="1"/>
</dbReference>
<dbReference type="InterPro" id="IPR006311">
    <property type="entry name" value="TAT_signal"/>
</dbReference>
<dbReference type="SUPFAM" id="SSF53706">
    <property type="entry name" value="Formate dehydrogenase/DMSO reductase, domains 1-3"/>
    <property type="match status" value="1"/>
</dbReference>
<comment type="subcellular location">
    <subcellularLocation>
        <location evidence="2">Cell envelope</location>
    </subcellularLocation>
</comment>
<keyword evidence="9" id="KW-0408">Iron</keyword>
<dbReference type="SMART" id="SM00926">
    <property type="entry name" value="Molybdop_Fe4S4"/>
    <property type="match status" value="1"/>
</dbReference>
<dbReference type="Pfam" id="PF04879">
    <property type="entry name" value="Molybdop_Fe4S4"/>
    <property type="match status" value="1"/>
</dbReference>
<dbReference type="CDD" id="cd02792">
    <property type="entry name" value="MopB_CT_Formate-Dh-Na-like"/>
    <property type="match status" value="1"/>
</dbReference>
<feature type="domain" description="4Fe-4S Mo/W bis-MGD-type" evidence="11">
    <location>
        <begin position="43"/>
        <end position="99"/>
    </location>
</feature>
<dbReference type="GO" id="GO:0009061">
    <property type="term" value="P:anaerobic respiration"/>
    <property type="evidence" value="ECO:0007669"/>
    <property type="project" value="TreeGrafter"/>
</dbReference>
<dbReference type="GO" id="GO:0051539">
    <property type="term" value="F:4 iron, 4 sulfur cluster binding"/>
    <property type="evidence" value="ECO:0007669"/>
    <property type="project" value="UniProtKB-KW"/>
</dbReference>
<keyword evidence="7" id="KW-0574">Periplasm</keyword>
<evidence type="ECO:0000256" key="5">
    <source>
        <dbReference type="ARBA" id="ARBA00022723"/>
    </source>
</evidence>
<dbReference type="KEGG" id="stim:H1B31_01215"/>
<dbReference type="SUPFAM" id="SSF50692">
    <property type="entry name" value="ADC-like"/>
    <property type="match status" value="1"/>
</dbReference>
<keyword evidence="5" id="KW-0479">Metal-binding</keyword>
<dbReference type="PANTHER" id="PTHR43598">
    <property type="entry name" value="TUNGSTEN-CONTAINING FORMYLMETHANOFURAN DEHYDROGENASE 2 SUBUNIT B"/>
    <property type="match status" value="1"/>
</dbReference>
<evidence type="ECO:0000256" key="3">
    <source>
        <dbReference type="ARBA" id="ARBA00010312"/>
    </source>
</evidence>
<dbReference type="Gene3D" id="2.40.40.20">
    <property type="match status" value="1"/>
</dbReference>
<evidence type="ECO:0000256" key="4">
    <source>
        <dbReference type="ARBA" id="ARBA00022485"/>
    </source>
</evidence>
<dbReference type="Proteomes" id="UP000515480">
    <property type="component" value="Chromosome"/>
</dbReference>
<dbReference type="InterPro" id="IPR006963">
    <property type="entry name" value="Mopterin_OxRdtase_4Fe-4S_dom"/>
</dbReference>
<evidence type="ECO:0000256" key="7">
    <source>
        <dbReference type="ARBA" id="ARBA00022764"/>
    </source>
</evidence>
<proteinExistence type="inferred from homology"/>
<dbReference type="EMBL" id="CP060204">
    <property type="protein sequence ID" value="QNH54616.1"/>
    <property type="molecule type" value="Genomic_DNA"/>
</dbReference>
<dbReference type="NCBIfam" id="TIGR01553">
    <property type="entry name" value="formate-DH-alph"/>
    <property type="match status" value="1"/>
</dbReference>
<evidence type="ECO:0000256" key="8">
    <source>
        <dbReference type="ARBA" id="ARBA00023002"/>
    </source>
</evidence>
<comment type="similarity">
    <text evidence="3">Belongs to the prokaryotic molybdopterin-containing oxidoreductase family.</text>
</comment>
<accession>A0A7G7VKH3</accession>
<evidence type="ECO:0000256" key="9">
    <source>
        <dbReference type="ARBA" id="ARBA00023004"/>
    </source>
</evidence>
<dbReference type="RefSeq" id="WP_185980569.1">
    <property type="nucleotide sequence ID" value="NZ_CP060204.1"/>
</dbReference>
<dbReference type="PROSITE" id="PS51669">
    <property type="entry name" value="4FE4S_MOW_BIS_MGD"/>
    <property type="match status" value="1"/>
</dbReference>
<dbReference type="AlphaFoldDB" id="A0A7G7VKH3"/>
<protein>
    <submittedName>
        <fullName evidence="12">Formate dehydrogenase-N subunit alpha</fullName>
    </submittedName>
</protein>
<keyword evidence="4" id="KW-0004">4Fe-4S</keyword>
<evidence type="ECO:0000313" key="13">
    <source>
        <dbReference type="Proteomes" id="UP000515480"/>
    </source>
</evidence>
<dbReference type="GO" id="GO:0043546">
    <property type="term" value="F:molybdopterin cofactor binding"/>
    <property type="evidence" value="ECO:0007669"/>
    <property type="project" value="InterPro"/>
</dbReference>
<dbReference type="PROSITE" id="PS51318">
    <property type="entry name" value="TAT"/>
    <property type="match status" value="1"/>
</dbReference>
<dbReference type="GO" id="GO:0008863">
    <property type="term" value="F:formate dehydrogenase (NAD+) activity"/>
    <property type="evidence" value="ECO:0007669"/>
    <property type="project" value="InterPro"/>
</dbReference>
<comment type="cofactor">
    <cofactor evidence="1">
        <name>[4Fe-4S] cluster</name>
        <dbReference type="ChEBI" id="CHEBI:49883"/>
    </cofactor>
</comment>
<evidence type="ECO:0000313" key="12">
    <source>
        <dbReference type="EMBL" id="QNH54616.1"/>
    </source>
</evidence>
<keyword evidence="13" id="KW-1185">Reference proteome</keyword>
<keyword evidence="10" id="KW-0411">Iron-sulfur</keyword>
<dbReference type="InterPro" id="IPR006443">
    <property type="entry name" value="Formate-DH-alph_fdnG"/>
</dbReference>
<dbReference type="GO" id="GO:0009055">
    <property type="term" value="F:electron transfer activity"/>
    <property type="evidence" value="ECO:0007669"/>
    <property type="project" value="InterPro"/>
</dbReference>